<feature type="compositionally biased region" description="Basic residues" evidence="1">
    <location>
        <begin position="1"/>
        <end position="17"/>
    </location>
</feature>
<dbReference type="EMBL" id="AWSD01000279">
    <property type="protein sequence ID" value="ERH16933.1"/>
    <property type="molecule type" value="Genomic_DNA"/>
</dbReference>
<dbReference type="Proteomes" id="UP000016498">
    <property type="component" value="Unassembled WGS sequence"/>
</dbReference>
<sequence>MRSAFRRARRRRTRTHRVSSPVSDHPHPDSSASGTHAASHVGEGPA</sequence>
<comment type="caution">
    <text evidence="2">The sequence shown here is derived from an EMBL/GenBank/DDBJ whole genome shotgun (WGS) entry which is preliminary data.</text>
</comment>
<dbReference type="HOGENOM" id="CLU_3179157_0_0_11"/>
<organism evidence="2 3">
    <name type="scientific">Actinomyces johnsonii F0510</name>
    <dbReference type="NCBI Taxonomy" id="1227262"/>
    <lineage>
        <taxon>Bacteria</taxon>
        <taxon>Bacillati</taxon>
        <taxon>Actinomycetota</taxon>
        <taxon>Actinomycetes</taxon>
        <taxon>Actinomycetales</taxon>
        <taxon>Actinomycetaceae</taxon>
        <taxon>Actinomyces</taxon>
    </lineage>
</organism>
<dbReference type="AlphaFoldDB" id="U1RBB2"/>
<evidence type="ECO:0000256" key="1">
    <source>
        <dbReference type="SAM" id="MobiDB-lite"/>
    </source>
</evidence>
<evidence type="ECO:0000313" key="2">
    <source>
        <dbReference type="EMBL" id="ERH16933.1"/>
    </source>
</evidence>
<protein>
    <submittedName>
        <fullName evidence="2">Uncharacterized protein</fullName>
    </submittedName>
</protein>
<evidence type="ECO:0000313" key="3">
    <source>
        <dbReference type="Proteomes" id="UP000016498"/>
    </source>
</evidence>
<proteinExistence type="predicted"/>
<name>U1RBB2_9ACTO</name>
<feature type="region of interest" description="Disordered" evidence="1">
    <location>
        <begin position="1"/>
        <end position="46"/>
    </location>
</feature>
<accession>U1RBB2</accession>
<gene>
    <name evidence="2" type="ORF">HMPREF1549_02434</name>
</gene>
<reference evidence="2 3" key="1">
    <citation type="submission" date="2013-06" db="EMBL/GenBank/DDBJ databases">
        <authorList>
            <person name="Weinstock G."/>
            <person name="Sodergren E."/>
            <person name="Lobos E.A."/>
            <person name="Fulton L."/>
            <person name="Fulton R."/>
            <person name="Courtney L."/>
            <person name="Fronick C."/>
            <person name="O'Laughlin M."/>
            <person name="Godfrey J."/>
            <person name="Wilson R.M."/>
            <person name="Miner T."/>
            <person name="Farmer C."/>
            <person name="Delehaunty K."/>
            <person name="Cordes M."/>
            <person name="Minx P."/>
            <person name="Tomlinson C."/>
            <person name="Chen J."/>
            <person name="Wollam A."/>
            <person name="Pepin K.H."/>
            <person name="Bhonagiri V."/>
            <person name="Zhang X."/>
            <person name="Warren W."/>
            <person name="Mitreva M."/>
            <person name="Mardis E.R."/>
            <person name="Wilson R.K."/>
        </authorList>
    </citation>
    <scope>NUCLEOTIDE SEQUENCE [LARGE SCALE GENOMIC DNA]</scope>
    <source>
        <strain evidence="2 3">F0510</strain>
    </source>
</reference>